<dbReference type="EMBL" id="JAGKQQ010000002">
    <property type="protein sequence ID" value="MBP3960944.1"/>
    <property type="molecule type" value="Genomic_DNA"/>
</dbReference>
<dbReference type="Pfam" id="PF12728">
    <property type="entry name" value="HTH_17"/>
    <property type="match status" value="1"/>
</dbReference>
<reference evidence="2 3" key="1">
    <citation type="submission" date="2021-04" db="EMBL/GenBank/DDBJ databases">
        <authorList>
            <person name="Ivanova A."/>
        </authorList>
    </citation>
    <scope>NUCLEOTIDE SEQUENCE [LARGE SCALE GENOMIC DNA]</scope>
    <source>
        <strain evidence="2 3">G18</strain>
    </source>
</reference>
<organism evidence="2 3">
    <name type="scientific">Gemmata palustris</name>
    <dbReference type="NCBI Taxonomy" id="2822762"/>
    <lineage>
        <taxon>Bacteria</taxon>
        <taxon>Pseudomonadati</taxon>
        <taxon>Planctomycetota</taxon>
        <taxon>Planctomycetia</taxon>
        <taxon>Gemmatales</taxon>
        <taxon>Gemmataceae</taxon>
        <taxon>Gemmata</taxon>
    </lineage>
</organism>
<keyword evidence="3" id="KW-1185">Reference proteome</keyword>
<comment type="caution">
    <text evidence="2">The sequence shown here is derived from an EMBL/GenBank/DDBJ whole genome shotgun (WGS) entry which is preliminary data.</text>
</comment>
<sequence>MPTLPLIPLPKGDRWMDIRKVARLFGVQRNTIRRWTVDGEITGYKPTKKMTYYMKSDVNKLLTSRGLPNI</sequence>
<evidence type="ECO:0000313" key="3">
    <source>
        <dbReference type="Proteomes" id="UP000676565"/>
    </source>
</evidence>
<dbReference type="Proteomes" id="UP000676565">
    <property type="component" value="Unassembled WGS sequence"/>
</dbReference>
<name>A0ABS5C4N0_9BACT</name>
<protein>
    <submittedName>
        <fullName evidence="2">Helix-turn-helix domain-containing protein</fullName>
    </submittedName>
</protein>
<dbReference type="InterPro" id="IPR009061">
    <property type="entry name" value="DNA-bd_dom_put_sf"/>
</dbReference>
<gene>
    <name evidence="2" type="ORF">J8F10_37460</name>
</gene>
<dbReference type="Gene3D" id="1.10.1660.10">
    <property type="match status" value="1"/>
</dbReference>
<evidence type="ECO:0000259" key="1">
    <source>
        <dbReference type="Pfam" id="PF12728"/>
    </source>
</evidence>
<evidence type="ECO:0000313" key="2">
    <source>
        <dbReference type="EMBL" id="MBP3960944.1"/>
    </source>
</evidence>
<accession>A0ABS5C4N0</accession>
<proteinExistence type="predicted"/>
<dbReference type="SUPFAM" id="SSF46955">
    <property type="entry name" value="Putative DNA-binding domain"/>
    <property type="match status" value="1"/>
</dbReference>
<feature type="domain" description="Helix-turn-helix" evidence="1">
    <location>
        <begin position="15"/>
        <end position="65"/>
    </location>
</feature>
<dbReference type="InterPro" id="IPR041657">
    <property type="entry name" value="HTH_17"/>
</dbReference>
<dbReference type="RefSeq" id="WP_210663467.1">
    <property type="nucleotide sequence ID" value="NZ_JAGKQQ010000002.1"/>
</dbReference>